<dbReference type="EMBL" id="JAERQM010000007">
    <property type="protein sequence ID" value="MBU8546212.1"/>
    <property type="molecule type" value="Genomic_DNA"/>
</dbReference>
<comment type="caution">
    <text evidence="2">The sequence shown here is derived from an EMBL/GenBank/DDBJ whole genome shotgun (WGS) entry which is preliminary data.</text>
</comment>
<dbReference type="Proteomes" id="UP000689967">
    <property type="component" value="Unassembled WGS sequence"/>
</dbReference>
<gene>
    <name evidence="2" type="ORF">JJQ90_21000</name>
</gene>
<keyword evidence="3" id="KW-1185">Reference proteome</keyword>
<feature type="signal peptide" evidence="1">
    <location>
        <begin position="1"/>
        <end position="49"/>
    </location>
</feature>
<protein>
    <submittedName>
        <fullName evidence="2">Uncharacterized protein</fullName>
    </submittedName>
</protein>
<organism evidence="2 3">
    <name type="scientific">Falsiroseomonas oleicola</name>
    <dbReference type="NCBI Taxonomy" id="2801474"/>
    <lineage>
        <taxon>Bacteria</taxon>
        <taxon>Pseudomonadati</taxon>
        <taxon>Pseudomonadota</taxon>
        <taxon>Alphaproteobacteria</taxon>
        <taxon>Acetobacterales</taxon>
        <taxon>Roseomonadaceae</taxon>
        <taxon>Falsiroseomonas</taxon>
    </lineage>
</organism>
<feature type="chain" id="PRO_5047369942" evidence="1">
    <location>
        <begin position="50"/>
        <end position="412"/>
    </location>
</feature>
<reference evidence="2 3" key="1">
    <citation type="submission" date="2021-01" db="EMBL/GenBank/DDBJ databases">
        <title>Roseomonas sp. nov, a bacterium isolated from an oil production mixture in Yumen Oilfield.</title>
        <authorList>
            <person name="Wu D."/>
        </authorList>
    </citation>
    <scope>NUCLEOTIDE SEQUENCE [LARGE SCALE GENOMIC DNA]</scope>
    <source>
        <strain evidence="2 3">ROY-5-3</strain>
    </source>
</reference>
<sequence length="412" mass="43883">MRGVPARLPLHALGVTPLCAVRARRALRALGALRALALMLALACGPALAQPAAQNRQVMVQNETDLALHGLYLFPPGAAERGPERLGDEVVPPATTHRLRLGRQSVCIFDVVAIWQDGREELRSAFNICRNQRLVFGDPAMPTLEAAIANRATGPIRALYAAPDSAAGWGPDRLGGESLEPGEGFRLRIRTRACVFDLRAIHADDREEVMLGLDLCAQRGVAFDRSGLTQPRRSFVLANRHLAPVQEVYAAASNDGDWGPERLDDSAPLAVGAEAALALDGECLVDLRIVFPNGGAEERREVDICAAPRIQLAPGWVLGAEAVVEAAPAAASKLTLRNAGTLPIVELYAAPPGEPRGADRLGADVLGVGEVLELDPPDADACRADLVAVFRDGREVTRPGVDLCEEQEIALP</sequence>
<name>A0ABS6HBV4_9PROT</name>
<evidence type="ECO:0000313" key="3">
    <source>
        <dbReference type="Proteomes" id="UP000689967"/>
    </source>
</evidence>
<keyword evidence="1" id="KW-0732">Signal</keyword>
<dbReference type="RefSeq" id="WP_216878234.1">
    <property type="nucleotide sequence ID" value="NZ_JAERQM010000007.1"/>
</dbReference>
<proteinExistence type="predicted"/>
<accession>A0ABS6HBV4</accession>
<evidence type="ECO:0000256" key="1">
    <source>
        <dbReference type="SAM" id="SignalP"/>
    </source>
</evidence>
<evidence type="ECO:0000313" key="2">
    <source>
        <dbReference type="EMBL" id="MBU8546212.1"/>
    </source>
</evidence>